<dbReference type="SUPFAM" id="SSF88946">
    <property type="entry name" value="Sigma2 domain of RNA polymerase sigma factors"/>
    <property type="match status" value="1"/>
</dbReference>
<comment type="similarity">
    <text evidence="1">Belongs to the sigma-70 factor family. ECF subfamily.</text>
</comment>
<keyword evidence="9" id="KW-1185">Reference proteome</keyword>
<dbReference type="CDD" id="cd06171">
    <property type="entry name" value="Sigma70_r4"/>
    <property type="match status" value="1"/>
</dbReference>
<evidence type="ECO:0000256" key="1">
    <source>
        <dbReference type="ARBA" id="ARBA00010641"/>
    </source>
</evidence>
<dbReference type="RefSeq" id="WP_221871731.1">
    <property type="nucleotide sequence ID" value="NZ_JACWFH010000007.1"/>
</dbReference>
<evidence type="ECO:0000313" key="8">
    <source>
        <dbReference type="EMBL" id="MBY0096141.1"/>
    </source>
</evidence>
<keyword evidence="3" id="KW-0731">Sigma factor</keyword>
<organism evidence="8 9">
    <name type="scientific">Mesobacillus maritimus</name>
    <dbReference type="NCBI Taxonomy" id="1643336"/>
    <lineage>
        <taxon>Bacteria</taxon>
        <taxon>Bacillati</taxon>
        <taxon>Bacillota</taxon>
        <taxon>Bacilli</taxon>
        <taxon>Bacillales</taxon>
        <taxon>Bacillaceae</taxon>
        <taxon>Mesobacillus</taxon>
    </lineage>
</organism>
<keyword evidence="5" id="KW-0812">Transmembrane</keyword>
<evidence type="ECO:0000256" key="5">
    <source>
        <dbReference type="SAM" id="Phobius"/>
    </source>
</evidence>
<dbReference type="PANTHER" id="PTHR43133:SF51">
    <property type="entry name" value="RNA POLYMERASE SIGMA FACTOR"/>
    <property type="match status" value="1"/>
</dbReference>
<proteinExistence type="inferred from homology"/>
<dbReference type="InterPro" id="IPR007627">
    <property type="entry name" value="RNA_pol_sigma70_r2"/>
</dbReference>
<feature type="domain" description="RNA polymerase sigma-70 region 2" evidence="6">
    <location>
        <begin position="32"/>
        <end position="88"/>
    </location>
</feature>
<dbReference type="InterPro" id="IPR013324">
    <property type="entry name" value="RNA_pol_sigma_r3/r4-like"/>
</dbReference>
<evidence type="ECO:0000259" key="7">
    <source>
        <dbReference type="Pfam" id="PF13786"/>
    </source>
</evidence>
<dbReference type="Gene3D" id="2.60.40.1630">
    <property type="entry name" value="bacillus anthracis domain"/>
    <property type="match status" value="1"/>
</dbReference>
<evidence type="ECO:0000313" key="9">
    <source>
        <dbReference type="Proteomes" id="UP000769780"/>
    </source>
</evidence>
<comment type="caution">
    <text evidence="8">The sequence shown here is derived from an EMBL/GenBank/DDBJ whole genome shotgun (WGS) entry which is preliminary data.</text>
</comment>
<evidence type="ECO:0000256" key="4">
    <source>
        <dbReference type="ARBA" id="ARBA00023163"/>
    </source>
</evidence>
<gene>
    <name evidence="8" type="ORF">H0185_04900</name>
</gene>
<dbReference type="PANTHER" id="PTHR43133">
    <property type="entry name" value="RNA POLYMERASE ECF-TYPE SIGMA FACTO"/>
    <property type="match status" value="1"/>
</dbReference>
<accession>A0ABS7K1L5</accession>
<dbReference type="Pfam" id="PF04542">
    <property type="entry name" value="Sigma70_r2"/>
    <property type="match status" value="1"/>
</dbReference>
<dbReference type="InterPro" id="IPR025436">
    <property type="entry name" value="DUF4179"/>
</dbReference>
<keyword evidence="5" id="KW-1133">Transmembrane helix</keyword>
<dbReference type="Gene3D" id="1.10.10.10">
    <property type="entry name" value="Winged helix-like DNA-binding domain superfamily/Winged helix DNA-binding domain"/>
    <property type="match status" value="1"/>
</dbReference>
<dbReference type="Gene3D" id="1.10.1740.10">
    <property type="match status" value="1"/>
</dbReference>
<feature type="domain" description="DUF4179" evidence="7">
    <location>
        <begin position="245"/>
        <end position="330"/>
    </location>
</feature>
<keyword evidence="4" id="KW-0804">Transcription</keyword>
<evidence type="ECO:0000256" key="3">
    <source>
        <dbReference type="ARBA" id="ARBA00023082"/>
    </source>
</evidence>
<dbReference type="SUPFAM" id="SSF88659">
    <property type="entry name" value="Sigma3 and sigma4 domains of RNA polymerase sigma factors"/>
    <property type="match status" value="1"/>
</dbReference>
<dbReference type="InterPro" id="IPR039425">
    <property type="entry name" value="RNA_pol_sigma-70-like"/>
</dbReference>
<sequence>MIPAKTETSTNIKENRIEAIVDWLDHRKESFYSIGLTYLKNQQQMEELFYQVIIKAHKEWPRFKRETSFDIWLTSIFIQLCRELVKNRSLSESEENDLRQDEYKALHRLNEAEKLAIVLTYIKQFSEEETAHFLQVPVAKVKELLFSGIRLLRNEMGYGPSFNGCLEHHKNYIDYLGRTMERSKKVDFEIHIFHCQKCQEDLATFQEVMLTLVKLPTMGDSLVPSRLIENVKNRLAKQEAKQKEKNKKRKKWGLVSAGVFLVIMGLGFFTGIFTNLYYTWTVEDPELRAYLQEDLGEKLNLEAESNGVKMKIKSVIADDVQTLIFYEIEDTNAFNQFVIDFNEGFFVENAYEIMKLDTYPRYYPPDIKSKFNNREKNLYQGKISLQPISEESGTIQLKITRLQKLIRDSSNRNQFFAYEDMEYREGEWNFEIPATKHPSTEYVLDQETKIEGVPVRFDKLTIAPTATVLQYSLQSINQNQQKKRIEVLNFDDLEVNNQKVKADLYGDSFVNSQPDVNWMALQTQFEPYLGKKPKDISVQFESVLLTVDDYKKVDLDASQEYPQTFEYAGSTISIDKVDIGKPTIVVISNHEVKNRGYESLQFHIFSEDDNEMSSMDMDVEGVLVDKNGKEYDMNETPFSYEEIEQPRHFFTLQKIGLRTDNGEEVVPKRLEIYGYNTTKYLNDVVKISLEK</sequence>
<reference evidence="8 9" key="1">
    <citation type="submission" date="2020-07" db="EMBL/GenBank/DDBJ databases">
        <title>Fungal Genomes of the International Space Station.</title>
        <authorList>
            <person name="Seuylemezian A."/>
            <person name="Singh N.K."/>
            <person name="Wood J."/>
            <person name="Venkateswaran K."/>
        </authorList>
    </citation>
    <scope>NUCLEOTIDE SEQUENCE [LARGE SCALE GENOMIC DNA]</scope>
    <source>
        <strain evidence="8 9">PL-B2</strain>
    </source>
</reference>
<protein>
    <submittedName>
        <fullName evidence="8">DUF4179 domain-containing protein</fullName>
    </submittedName>
</protein>
<evidence type="ECO:0000256" key="2">
    <source>
        <dbReference type="ARBA" id="ARBA00023015"/>
    </source>
</evidence>
<keyword evidence="2" id="KW-0805">Transcription regulation</keyword>
<keyword evidence="5" id="KW-0472">Membrane</keyword>
<feature type="transmembrane region" description="Helical" evidence="5">
    <location>
        <begin position="252"/>
        <end position="278"/>
    </location>
</feature>
<evidence type="ECO:0000259" key="6">
    <source>
        <dbReference type="Pfam" id="PF04542"/>
    </source>
</evidence>
<dbReference type="Pfam" id="PF13786">
    <property type="entry name" value="DUF4179"/>
    <property type="match status" value="1"/>
</dbReference>
<dbReference type="InterPro" id="IPR013325">
    <property type="entry name" value="RNA_pol_sigma_r2"/>
</dbReference>
<name>A0ABS7K1L5_9BACI</name>
<dbReference type="InterPro" id="IPR036388">
    <property type="entry name" value="WH-like_DNA-bd_sf"/>
</dbReference>
<dbReference type="Proteomes" id="UP000769780">
    <property type="component" value="Unassembled WGS sequence"/>
</dbReference>
<dbReference type="EMBL" id="JACWFH010000007">
    <property type="protein sequence ID" value="MBY0096141.1"/>
    <property type="molecule type" value="Genomic_DNA"/>
</dbReference>